<evidence type="ECO:0000313" key="4">
    <source>
        <dbReference type="Proteomes" id="UP001501791"/>
    </source>
</evidence>
<dbReference type="Proteomes" id="UP001501791">
    <property type="component" value="Unassembled WGS sequence"/>
</dbReference>
<proteinExistence type="predicted"/>
<evidence type="ECO:0000259" key="2">
    <source>
        <dbReference type="Pfam" id="PF07510"/>
    </source>
</evidence>
<evidence type="ECO:0000313" key="3">
    <source>
        <dbReference type="EMBL" id="GAA1544502.1"/>
    </source>
</evidence>
<keyword evidence="1" id="KW-0732">Signal</keyword>
<accession>A0ABN2BNH3</accession>
<dbReference type="RefSeq" id="WP_346035934.1">
    <property type="nucleotide sequence ID" value="NZ_BAAALY010000006.1"/>
</dbReference>
<organism evidence="3 4">
    <name type="scientific">Brevibacterium picturae</name>
    <dbReference type="NCBI Taxonomy" id="260553"/>
    <lineage>
        <taxon>Bacteria</taxon>
        <taxon>Bacillati</taxon>
        <taxon>Actinomycetota</taxon>
        <taxon>Actinomycetes</taxon>
        <taxon>Micrococcales</taxon>
        <taxon>Brevibacteriaceae</taxon>
        <taxon>Brevibacterium</taxon>
    </lineage>
</organism>
<sequence>MRKAIFTLVAAAIAAFFLYANVVDTDSTKAADEAAPAGPSVSVELNDLIGSDGTATIGTVDREKAAALIASLETAEASTMDGYDRIPQYGTWLTGDDSSDPSFCGDTRNDILNRDFDDITYSHDDDCQIASGTLDDPYTGETIDFTRGPFTSSEVQIEHIVALGYTYRMGANGWTQDKREAIANDSDNLIAVDGPANQSKSDLGPEEWMPTDSGNPAYDCTFVARYAFVADKYELPVTPADRKAMTSTIDTCEN</sequence>
<feature type="chain" id="PRO_5045510159" evidence="1">
    <location>
        <begin position="23"/>
        <end position="254"/>
    </location>
</feature>
<dbReference type="Pfam" id="PF07510">
    <property type="entry name" value="GmrSD_C"/>
    <property type="match status" value="1"/>
</dbReference>
<reference evidence="3 4" key="1">
    <citation type="journal article" date="2019" name="Int. J. Syst. Evol. Microbiol.">
        <title>The Global Catalogue of Microorganisms (GCM) 10K type strain sequencing project: providing services to taxonomists for standard genome sequencing and annotation.</title>
        <authorList>
            <consortium name="The Broad Institute Genomics Platform"/>
            <consortium name="The Broad Institute Genome Sequencing Center for Infectious Disease"/>
            <person name="Wu L."/>
            <person name="Ma J."/>
        </authorList>
    </citation>
    <scope>NUCLEOTIDE SEQUENCE [LARGE SCALE GENOMIC DNA]</scope>
    <source>
        <strain evidence="3 4">JCM 13319</strain>
    </source>
</reference>
<feature type="signal peptide" evidence="1">
    <location>
        <begin position="1"/>
        <end position="22"/>
    </location>
</feature>
<dbReference type="PANTHER" id="PTHR24094">
    <property type="entry name" value="SECRETED PROTEIN"/>
    <property type="match status" value="1"/>
</dbReference>
<keyword evidence="4" id="KW-1185">Reference proteome</keyword>
<keyword evidence="3" id="KW-0540">Nuclease</keyword>
<name>A0ABN2BNH3_9MICO</name>
<keyword evidence="3" id="KW-0378">Hydrolase</keyword>
<dbReference type="EMBL" id="BAAALY010000006">
    <property type="protein sequence ID" value="GAA1544502.1"/>
    <property type="molecule type" value="Genomic_DNA"/>
</dbReference>
<dbReference type="InterPro" id="IPR011089">
    <property type="entry name" value="GmrSD_C"/>
</dbReference>
<comment type="caution">
    <text evidence="3">The sequence shown here is derived from an EMBL/GenBank/DDBJ whole genome shotgun (WGS) entry which is preliminary data.</text>
</comment>
<gene>
    <name evidence="3" type="ORF">GCM10009691_18710</name>
</gene>
<dbReference type="GO" id="GO:0004519">
    <property type="term" value="F:endonuclease activity"/>
    <property type="evidence" value="ECO:0007669"/>
    <property type="project" value="UniProtKB-KW"/>
</dbReference>
<protein>
    <submittedName>
        <fullName evidence="3">HNH endonuclease family protein</fullName>
    </submittedName>
</protein>
<evidence type="ECO:0000256" key="1">
    <source>
        <dbReference type="SAM" id="SignalP"/>
    </source>
</evidence>
<dbReference type="PANTHER" id="PTHR24094:SF15">
    <property type="entry name" value="AMP-DEPENDENT SYNTHETASE_LIGASE DOMAIN-CONTAINING PROTEIN-RELATED"/>
    <property type="match status" value="1"/>
</dbReference>
<keyword evidence="3" id="KW-0255">Endonuclease</keyword>
<feature type="domain" description="GmrSD restriction endonucleases C-terminal" evidence="2">
    <location>
        <begin position="106"/>
        <end position="246"/>
    </location>
</feature>